<evidence type="ECO:0008006" key="3">
    <source>
        <dbReference type="Google" id="ProtNLM"/>
    </source>
</evidence>
<dbReference type="Gene3D" id="1.10.720.30">
    <property type="entry name" value="SAP domain"/>
    <property type="match status" value="1"/>
</dbReference>
<evidence type="ECO:0000313" key="1">
    <source>
        <dbReference type="EMBL" id="ETO22432.1"/>
    </source>
</evidence>
<name>X6NAU5_RETFI</name>
<dbReference type="AlphaFoldDB" id="X6NAU5"/>
<accession>X6NAU5</accession>
<comment type="caution">
    <text evidence="1">The sequence shown here is derived from an EMBL/GenBank/DDBJ whole genome shotgun (WGS) entry which is preliminary data.</text>
</comment>
<proteinExistence type="predicted"/>
<dbReference type="InterPro" id="IPR036361">
    <property type="entry name" value="SAP_dom_sf"/>
</dbReference>
<reference evidence="1 2" key="1">
    <citation type="journal article" date="2013" name="Curr. Biol.">
        <title>The Genome of the Foraminiferan Reticulomyxa filosa.</title>
        <authorList>
            <person name="Glockner G."/>
            <person name="Hulsmann N."/>
            <person name="Schleicher M."/>
            <person name="Noegel A.A."/>
            <person name="Eichinger L."/>
            <person name="Gallinger C."/>
            <person name="Pawlowski J."/>
            <person name="Sierra R."/>
            <person name="Euteneuer U."/>
            <person name="Pillet L."/>
            <person name="Moustafa A."/>
            <person name="Platzer M."/>
            <person name="Groth M."/>
            <person name="Szafranski K."/>
            <person name="Schliwa M."/>
        </authorList>
    </citation>
    <scope>NUCLEOTIDE SEQUENCE [LARGE SCALE GENOMIC DNA]</scope>
</reference>
<evidence type="ECO:0000313" key="2">
    <source>
        <dbReference type="Proteomes" id="UP000023152"/>
    </source>
</evidence>
<organism evidence="1 2">
    <name type="scientific">Reticulomyxa filosa</name>
    <dbReference type="NCBI Taxonomy" id="46433"/>
    <lineage>
        <taxon>Eukaryota</taxon>
        <taxon>Sar</taxon>
        <taxon>Rhizaria</taxon>
        <taxon>Retaria</taxon>
        <taxon>Foraminifera</taxon>
        <taxon>Monothalamids</taxon>
        <taxon>Reticulomyxidae</taxon>
        <taxon>Reticulomyxa</taxon>
    </lineage>
</organism>
<protein>
    <recommendedName>
        <fullName evidence="3">SAP domain-containing protein</fullName>
    </recommendedName>
</protein>
<dbReference type="EMBL" id="ASPP01010741">
    <property type="protein sequence ID" value="ETO22432.1"/>
    <property type="molecule type" value="Genomic_DNA"/>
</dbReference>
<keyword evidence="2" id="KW-1185">Reference proteome</keyword>
<gene>
    <name evidence="1" type="ORF">RFI_14767</name>
</gene>
<sequence length="237" mass="27529">MQNIEHKMSKRKKSEQTQWSDVNLTSLSMKDLRILSQTRKLSNLPSKRAELEDLLTTKDVDIDYNDSMTVRQLQAELKLRGLDETTATKKVYLQRLRGEIAPPEKKRVKKVPKRKRRHKAWGAKIFVAMYQPPLDTAKDEDGMFFLHVFVTFFFLMCFKQAKVLGVFASEPHAYNALIEKLLEDLKKKDEKVFHEMEKERNEKPPSSELLQNISEKCLAVFGQESEPNGWVVTSKVA</sequence>
<dbReference type="Proteomes" id="UP000023152">
    <property type="component" value="Unassembled WGS sequence"/>
</dbReference>